<accession>A0ACC2RE71</accession>
<keyword evidence="2" id="KW-1185">Reference proteome</keyword>
<evidence type="ECO:0000313" key="2">
    <source>
        <dbReference type="Proteomes" id="UP001165960"/>
    </source>
</evidence>
<comment type="caution">
    <text evidence="1">The sequence shown here is derived from an EMBL/GenBank/DDBJ whole genome shotgun (WGS) entry which is preliminary data.</text>
</comment>
<protein>
    <submittedName>
        <fullName evidence="1">Uncharacterized protein</fullName>
    </submittedName>
</protein>
<organism evidence="1 2">
    <name type="scientific">Entomophthora muscae</name>
    <dbReference type="NCBI Taxonomy" id="34485"/>
    <lineage>
        <taxon>Eukaryota</taxon>
        <taxon>Fungi</taxon>
        <taxon>Fungi incertae sedis</taxon>
        <taxon>Zoopagomycota</taxon>
        <taxon>Entomophthoromycotina</taxon>
        <taxon>Entomophthoromycetes</taxon>
        <taxon>Entomophthorales</taxon>
        <taxon>Entomophthoraceae</taxon>
        <taxon>Entomophthora</taxon>
    </lineage>
</organism>
<sequence>MSSFENTSSLPSLTFSESTKDSDPKTANSHLILEKALQSNETKNENVDLQVKPKQPTSLSEQKEANPFKVLGHRAPLLENNLQDDSIPEITFEDCKSQLVANFAKYSAAHLASSHIVPSVAPKASGDFKPQSPKHYTSLNHGYSSFLTSPGEPVIPPFGPFVNRFYKPPSFHHATNLKSIGVVSRRRPGEVNGQETSKPKDANKGSQQSKIYVCPNEGCNKKYKNPNGLKYHAAQGRCQIYMVDYDKDKPHRCTYPNCFHSYKNNNGLKYHLEHAHNKKQEPDSTMDLTGSVTLPQQDSSRFKNVAPQAKASIPSVHRVDPSNLTISFRKLHPDFLELLLSNPPPPSVYGLPSKKFHGVKPEPKECRLPSN</sequence>
<reference evidence="1" key="1">
    <citation type="submission" date="2022-04" db="EMBL/GenBank/DDBJ databases">
        <title>Genome of the entomopathogenic fungus Entomophthora muscae.</title>
        <authorList>
            <person name="Elya C."/>
            <person name="Lovett B.R."/>
            <person name="Lee E."/>
            <person name="Macias A.M."/>
            <person name="Hajek A.E."/>
            <person name="De Bivort B.L."/>
            <person name="Kasson M.T."/>
            <person name="De Fine Licht H.H."/>
            <person name="Stajich J.E."/>
        </authorList>
    </citation>
    <scope>NUCLEOTIDE SEQUENCE</scope>
    <source>
        <strain evidence="1">Berkeley</strain>
    </source>
</reference>
<dbReference type="Proteomes" id="UP001165960">
    <property type="component" value="Unassembled WGS sequence"/>
</dbReference>
<dbReference type="EMBL" id="QTSX02007416">
    <property type="protein sequence ID" value="KAJ9048388.1"/>
    <property type="molecule type" value="Genomic_DNA"/>
</dbReference>
<gene>
    <name evidence="1" type="ORF">DSO57_1035529</name>
</gene>
<proteinExistence type="predicted"/>
<name>A0ACC2RE71_9FUNG</name>
<evidence type="ECO:0000313" key="1">
    <source>
        <dbReference type="EMBL" id="KAJ9048388.1"/>
    </source>
</evidence>